<proteinExistence type="predicted"/>
<organism evidence="2 3">
    <name type="scientific">Sphagnurus paluster</name>
    <dbReference type="NCBI Taxonomy" id="117069"/>
    <lineage>
        <taxon>Eukaryota</taxon>
        <taxon>Fungi</taxon>
        <taxon>Dikarya</taxon>
        <taxon>Basidiomycota</taxon>
        <taxon>Agaricomycotina</taxon>
        <taxon>Agaricomycetes</taxon>
        <taxon>Agaricomycetidae</taxon>
        <taxon>Agaricales</taxon>
        <taxon>Tricholomatineae</taxon>
        <taxon>Lyophyllaceae</taxon>
        <taxon>Sphagnurus</taxon>
    </lineage>
</organism>
<dbReference type="EMBL" id="JABCKI010000160">
    <property type="protein sequence ID" value="KAG5652119.1"/>
    <property type="molecule type" value="Genomic_DNA"/>
</dbReference>
<dbReference type="Proteomes" id="UP000717328">
    <property type="component" value="Unassembled WGS sequence"/>
</dbReference>
<feature type="coiled-coil region" evidence="1">
    <location>
        <begin position="264"/>
        <end position="323"/>
    </location>
</feature>
<gene>
    <name evidence="2" type="ORF">H0H81_006256</name>
</gene>
<reference evidence="2" key="2">
    <citation type="submission" date="2021-10" db="EMBL/GenBank/DDBJ databases">
        <title>Phylogenomics reveals ancestral predisposition of the termite-cultivated fungus Termitomyces towards a domesticated lifestyle.</title>
        <authorList>
            <person name="Auxier B."/>
            <person name="Grum-Grzhimaylo A."/>
            <person name="Cardenas M.E."/>
            <person name="Lodge J.D."/>
            <person name="Laessoe T."/>
            <person name="Pedersen O."/>
            <person name="Smith M.E."/>
            <person name="Kuyper T.W."/>
            <person name="Franco-Molano E.A."/>
            <person name="Baroni T.J."/>
            <person name="Aanen D.K."/>
        </authorList>
    </citation>
    <scope>NUCLEOTIDE SEQUENCE</scope>
    <source>
        <strain evidence="2">D49</strain>
    </source>
</reference>
<evidence type="ECO:0000313" key="3">
    <source>
        <dbReference type="Proteomes" id="UP000717328"/>
    </source>
</evidence>
<sequence>MLARLVLRRPRHVLPRPRQLPRPAIPLAVRRYSELSQSTPPPPTSTQRLATEGVTIPIQPPEYLAILSRATQVWPAPPSIPAGWSASWADWSYLLTFYWLSPYFLMLPQIEMLVNIRYALPGETRPVLFQNDSQRFVFTTVLNPNRFFLFDGAANALFRIKGARDESALVAIMAQGEHALQAALIPMVPNPEGDAALARILDRDGSVVPLLAEKFLDYTPVPTTPWEEGHGAADDDVPPEHILATMSALQKEAEVLSRQAELDAERAGVDLDALRRDAREEEEAIVRAVRREGDTEVEEDAELDETYKELERALDNLDNFEDVEELMRLARAEEEATRSPRSTRLP</sequence>
<dbReference type="OrthoDB" id="3045818at2759"/>
<keyword evidence="1" id="KW-0175">Coiled coil</keyword>
<name>A0A9P7GK61_9AGAR</name>
<comment type="caution">
    <text evidence="2">The sequence shown here is derived from an EMBL/GenBank/DDBJ whole genome shotgun (WGS) entry which is preliminary data.</text>
</comment>
<reference evidence="2" key="1">
    <citation type="submission" date="2021-02" db="EMBL/GenBank/DDBJ databases">
        <authorList>
            <person name="Nieuwenhuis M."/>
            <person name="Van De Peppel L.J.J."/>
        </authorList>
    </citation>
    <scope>NUCLEOTIDE SEQUENCE</scope>
    <source>
        <strain evidence="2">D49</strain>
    </source>
</reference>
<keyword evidence="3" id="KW-1185">Reference proteome</keyword>
<evidence type="ECO:0000313" key="2">
    <source>
        <dbReference type="EMBL" id="KAG5652119.1"/>
    </source>
</evidence>
<dbReference type="AlphaFoldDB" id="A0A9P7GK61"/>
<evidence type="ECO:0000256" key="1">
    <source>
        <dbReference type="SAM" id="Coils"/>
    </source>
</evidence>
<accession>A0A9P7GK61</accession>
<protein>
    <submittedName>
        <fullName evidence="2">Uncharacterized protein</fullName>
    </submittedName>
</protein>